<reference evidence="3" key="1">
    <citation type="submission" date="2021-03" db="EMBL/GenBank/DDBJ databases">
        <title>Whole genome shotgun sequence of Actinoplanes auranticolor NBRC 12245.</title>
        <authorList>
            <person name="Komaki H."/>
            <person name="Tamura T."/>
        </authorList>
    </citation>
    <scope>NUCLEOTIDE SEQUENCE</scope>
    <source>
        <strain evidence="3">NBRC 12245</strain>
    </source>
</reference>
<protein>
    <recommendedName>
        <fullName evidence="2">Trypsin-co-occurring domain-containing protein</fullName>
    </recommendedName>
</protein>
<dbReference type="NCBIfam" id="NF041216">
    <property type="entry name" value="CU044_2847_fam"/>
    <property type="match status" value="1"/>
</dbReference>
<feature type="compositionally biased region" description="Basic and acidic residues" evidence="1">
    <location>
        <begin position="103"/>
        <end position="130"/>
    </location>
</feature>
<dbReference type="EMBL" id="BOQL01000067">
    <property type="protein sequence ID" value="GIM77605.1"/>
    <property type="molecule type" value="Genomic_DNA"/>
</dbReference>
<organism evidence="3 4">
    <name type="scientific">Actinoplanes auranticolor</name>
    <dbReference type="NCBI Taxonomy" id="47988"/>
    <lineage>
        <taxon>Bacteria</taxon>
        <taxon>Bacillati</taxon>
        <taxon>Actinomycetota</taxon>
        <taxon>Actinomycetes</taxon>
        <taxon>Micromonosporales</taxon>
        <taxon>Micromonosporaceae</taxon>
        <taxon>Actinoplanes</taxon>
    </lineage>
</organism>
<evidence type="ECO:0000256" key="1">
    <source>
        <dbReference type="SAM" id="MobiDB-lite"/>
    </source>
</evidence>
<dbReference type="RefSeq" id="WP_212993503.1">
    <property type="nucleotide sequence ID" value="NZ_BAABEA010000045.1"/>
</dbReference>
<evidence type="ECO:0000313" key="3">
    <source>
        <dbReference type="EMBL" id="GIM77605.1"/>
    </source>
</evidence>
<name>A0A919VWG2_9ACTN</name>
<dbReference type="InterPro" id="IPR045794">
    <property type="entry name" value="Trypco1"/>
</dbReference>
<dbReference type="Pfam" id="PF19493">
    <property type="entry name" value="Trypco1"/>
    <property type="match status" value="1"/>
</dbReference>
<dbReference type="Proteomes" id="UP000681340">
    <property type="component" value="Unassembled WGS sequence"/>
</dbReference>
<evidence type="ECO:0000313" key="4">
    <source>
        <dbReference type="Proteomes" id="UP000681340"/>
    </source>
</evidence>
<feature type="region of interest" description="Disordered" evidence="1">
    <location>
        <begin position="97"/>
        <end position="130"/>
    </location>
</feature>
<proteinExistence type="predicted"/>
<evidence type="ECO:0000259" key="2">
    <source>
        <dbReference type="Pfam" id="PF19493"/>
    </source>
</evidence>
<comment type="caution">
    <text evidence="3">The sequence shown here is derived from an EMBL/GenBank/DDBJ whole genome shotgun (WGS) entry which is preliminary data.</text>
</comment>
<dbReference type="AlphaFoldDB" id="A0A919VWG2"/>
<feature type="domain" description="Trypsin-co-occurring" evidence="2">
    <location>
        <begin position="7"/>
        <end position="101"/>
    </location>
</feature>
<accession>A0A919VWG2</accession>
<keyword evidence="4" id="KW-1185">Reference proteome</keyword>
<sequence>MPELARIELEHGGWLYLEATGDDFDGPVKAGLADTVSQVPGTLRSALGTITQASREILSSLKPAGPDEVKVEFGVNISVSAGALITKGSTAGHLKVTMTWSPSDDRPVEQADDKPGDKADDKAEDPLAHG</sequence>
<gene>
    <name evidence="3" type="ORF">Aau02nite_76710</name>
</gene>